<organism evidence="3 4">
    <name type="scientific">Saccharopolyspora thermophila</name>
    <dbReference type="NCBI Taxonomy" id="89367"/>
    <lineage>
        <taxon>Bacteria</taxon>
        <taxon>Bacillati</taxon>
        <taxon>Actinomycetota</taxon>
        <taxon>Actinomycetes</taxon>
        <taxon>Pseudonocardiales</taxon>
        <taxon>Pseudonocardiaceae</taxon>
        <taxon>Saccharopolyspora</taxon>
    </lineage>
</organism>
<dbReference type="Proteomes" id="UP000597989">
    <property type="component" value="Unassembled WGS sequence"/>
</dbReference>
<dbReference type="SUPFAM" id="SSF50998">
    <property type="entry name" value="Quinoprotein alcohol dehydrogenase-like"/>
    <property type="match status" value="1"/>
</dbReference>
<dbReference type="Pfam" id="PF13360">
    <property type="entry name" value="PQQ_2"/>
    <property type="match status" value="1"/>
</dbReference>
<reference evidence="3 4" key="2">
    <citation type="journal article" date="2014" name="Int. J. Syst. Evol. Microbiol.">
        <title>Complete genome sequence of Corynebacterium casei LMG S-19264T (=DSM 44701T), isolated from a smear-ripened cheese.</title>
        <authorList>
            <consortium name="US DOE Joint Genome Institute (JGI-PGF)"/>
            <person name="Walter F."/>
            <person name="Albersmeier A."/>
            <person name="Kalinowski J."/>
            <person name="Ruckert C."/>
        </authorList>
    </citation>
    <scope>NUCLEOTIDE SEQUENCE [LARGE SCALE GENOMIC DNA]</scope>
    <source>
        <strain evidence="3 4">CGMCC 4.7206</strain>
    </source>
</reference>
<evidence type="ECO:0000259" key="1">
    <source>
        <dbReference type="Pfam" id="PF13360"/>
    </source>
</evidence>
<reference evidence="2" key="5">
    <citation type="submission" date="2023-12" db="EMBL/GenBank/DDBJ databases">
        <authorList>
            <person name="Sun Q."/>
            <person name="Inoue M."/>
        </authorList>
    </citation>
    <scope>NUCLEOTIDE SEQUENCE</scope>
    <source>
        <strain evidence="2">JCM 10664</strain>
    </source>
</reference>
<dbReference type="SMART" id="SM00564">
    <property type="entry name" value="PQQ"/>
    <property type="match status" value="3"/>
</dbReference>
<dbReference type="InterPro" id="IPR002372">
    <property type="entry name" value="PQQ_rpt_dom"/>
</dbReference>
<sequence>MWVPFLIIGLVVVLVGGGTAGWLALRAHYGPRAEEERPMARLLWEQKTSTDEKPIDSWVSDGVVVVMHEDWLDAFQADTGEKAWDLRPPQRTGEEAASKFCGMSHEVKNGLGVIAFGPYDRIWYGGTGCSTIMVVDVRTGTPKWQLDLPVVEDRSTTRYSDPEIVGDVVVFALHDIVYGVSLADGKEIWRYDQEPARYCRMLGPQISERTAAFPVSCPLENGYLELLLLDPATGAVKGRTPVKSASLPSMISADPPIMEIDRDDVNDGQGSLLVFDDTARQVSEIPVQLPAGRLDTNPVNSQYDVMSARHRYRFVVTNGLLVGATWAHAVNAYRDTNRIVAVDLKTGKQRWDVALGPEVVGIPFAATRNGILAINEGTYENPSQVYEIPLDGGKPKPISGVFPENVAAATLCDLHWVDGTIYGARMGRKTFRAPPVFAVR</sequence>
<feature type="domain" description="Pyrrolo-quinoline quinone repeat" evidence="1">
    <location>
        <begin position="70"/>
        <end position="275"/>
    </location>
</feature>
<evidence type="ECO:0000313" key="4">
    <source>
        <dbReference type="Proteomes" id="UP000597989"/>
    </source>
</evidence>
<dbReference type="AlphaFoldDB" id="A0A917JHV0"/>
<keyword evidence="5" id="KW-1185">Reference proteome</keyword>
<gene>
    <name evidence="2" type="ORF">GCM10009545_12110</name>
    <name evidence="3" type="ORF">GCM10011581_01880</name>
</gene>
<evidence type="ECO:0000313" key="2">
    <source>
        <dbReference type="EMBL" id="GAA0511686.1"/>
    </source>
</evidence>
<dbReference type="PANTHER" id="PTHR34512:SF30">
    <property type="entry name" value="OUTER MEMBRANE PROTEIN ASSEMBLY FACTOR BAMB"/>
    <property type="match status" value="1"/>
</dbReference>
<protein>
    <recommendedName>
        <fullName evidence="1">Pyrrolo-quinoline quinone repeat domain-containing protein</fullName>
    </recommendedName>
</protein>
<evidence type="ECO:0000313" key="3">
    <source>
        <dbReference type="EMBL" id="GGI68574.1"/>
    </source>
</evidence>
<name>A0A917JHV0_9PSEU</name>
<accession>A0A917JHV0</accession>
<dbReference type="RefSeq" id="WP_188984371.1">
    <property type="nucleotide sequence ID" value="NZ_BAAAHC010000005.1"/>
</dbReference>
<dbReference type="Proteomes" id="UP001500220">
    <property type="component" value="Unassembled WGS sequence"/>
</dbReference>
<evidence type="ECO:0000313" key="5">
    <source>
        <dbReference type="Proteomes" id="UP001500220"/>
    </source>
</evidence>
<reference evidence="3" key="4">
    <citation type="submission" date="2020-09" db="EMBL/GenBank/DDBJ databases">
        <authorList>
            <person name="Sun Q."/>
            <person name="Zhou Y."/>
        </authorList>
    </citation>
    <scope>NUCLEOTIDE SEQUENCE</scope>
    <source>
        <strain evidence="3">CGMCC 4.7206</strain>
    </source>
</reference>
<dbReference type="PANTHER" id="PTHR34512">
    <property type="entry name" value="CELL SURFACE PROTEIN"/>
    <property type="match status" value="1"/>
</dbReference>
<reference evidence="5" key="3">
    <citation type="journal article" date="2019" name="Int. J. Syst. Evol. Microbiol.">
        <title>The Global Catalogue of Microorganisms (GCM) 10K type strain sequencing project: providing services to taxonomists for standard genome sequencing and annotation.</title>
        <authorList>
            <consortium name="The Broad Institute Genomics Platform"/>
            <consortium name="The Broad Institute Genome Sequencing Center for Infectious Disease"/>
            <person name="Wu L."/>
            <person name="Ma J."/>
        </authorList>
    </citation>
    <scope>NUCLEOTIDE SEQUENCE [LARGE SCALE GENOMIC DNA]</scope>
    <source>
        <strain evidence="5">JCM 10664</strain>
    </source>
</reference>
<reference evidence="2" key="1">
    <citation type="journal article" date="2014" name="Int. J. Syst. Evol. Microbiol.">
        <title>Complete genome of a new Firmicutes species belonging to the dominant human colonic microbiota ('Ruminococcus bicirculans') reveals two chromosomes and a selective capacity to utilize plant glucans.</title>
        <authorList>
            <consortium name="NISC Comparative Sequencing Program"/>
            <person name="Wegmann U."/>
            <person name="Louis P."/>
            <person name="Goesmann A."/>
            <person name="Henrissat B."/>
            <person name="Duncan S.H."/>
            <person name="Flint H.J."/>
        </authorList>
    </citation>
    <scope>NUCLEOTIDE SEQUENCE</scope>
    <source>
        <strain evidence="2">JCM 10664</strain>
    </source>
</reference>
<dbReference type="InterPro" id="IPR018391">
    <property type="entry name" value="PQQ_b-propeller_rpt"/>
</dbReference>
<dbReference type="InterPro" id="IPR011047">
    <property type="entry name" value="Quinoprotein_ADH-like_sf"/>
</dbReference>
<dbReference type="InterPro" id="IPR015943">
    <property type="entry name" value="WD40/YVTN_repeat-like_dom_sf"/>
</dbReference>
<dbReference type="EMBL" id="BMMT01000001">
    <property type="protein sequence ID" value="GGI68574.1"/>
    <property type="molecule type" value="Genomic_DNA"/>
</dbReference>
<dbReference type="Gene3D" id="2.130.10.10">
    <property type="entry name" value="YVTN repeat-like/Quinoprotein amine dehydrogenase"/>
    <property type="match status" value="1"/>
</dbReference>
<proteinExistence type="predicted"/>
<dbReference type="EMBL" id="BAAAHC010000005">
    <property type="protein sequence ID" value="GAA0511686.1"/>
    <property type="molecule type" value="Genomic_DNA"/>
</dbReference>
<comment type="caution">
    <text evidence="3">The sequence shown here is derived from an EMBL/GenBank/DDBJ whole genome shotgun (WGS) entry which is preliminary data.</text>
</comment>